<reference evidence="6 7" key="1">
    <citation type="journal article" date="2014" name="Int. J. Syst. Evol. Microbiol.">
        <title>Complete genome sequence of Corynebacterium casei LMG S-19264T (=DSM 44701T), isolated from a smear-ripened cheese.</title>
        <authorList>
            <consortium name="US DOE Joint Genome Institute (JGI-PGF)"/>
            <person name="Walter F."/>
            <person name="Albersmeier A."/>
            <person name="Kalinowski J."/>
            <person name="Ruckert C."/>
        </authorList>
    </citation>
    <scope>NUCLEOTIDE SEQUENCE [LARGE SCALE GENOMIC DNA]</scope>
    <source>
        <strain evidence="6 7">NBRC 110095</strain>
    </source>
</reference>
<dbReference type="AlphaFoldDB" id="A0AA37SZV2"/>
<evidence type="ECO:0000256" key="3">
    <source>
        <dbReference type="ARBA" id="ARBA00022989"/>
    </source>
</evidence>
<protein>
    <recommendedName>
        <fullName evidence="8">DUF1295 domain-containing protein</fullName>
    </recommendedName>
</protein>
<feature type="transmembrane region" description="Helical" evidence="5">
    <location>
        <begin position="311"/>
        <end position="333"/>
    </location>
</feature>
<keyword evidence="2 5" id="KW-0812">Transmembrane</keyword>
<proteinExistence type="predicted"/>
<feature type="transmembrane region" description="Helical" evidence="5">
    <location>
        <begin position="256"/>
        <end position="275"/>
    </location>
</feature>
<dbReference type="GO" id="GO:0004671">
    <property type="term" value="F:protein C-terminal S-isoprenylcysteine carboxyl O-methyltransferase activity"/>
    <property type="evidence" value="ECO:0007669"/>
    <property type="project" value="InterPro"/>
</dbReference>
<feature type="transmembrane region" description="Helical" evidence="5">
    <location>
        <begin position="79"/>
        <end position="102"/>
    </location>
</feature>
<dbReference type="Gene3D" id="1.20.120.1630">
    <property type="match status" value="1"/>
</dbReference>
<organism evidence="6 7">
    <name type="scientific">Marinibactrum halimedae</name>
    <dbReference type="NCBI Taxonomy" id="1444977"/>
    <lineage>
        <taxon>Bacteria</taxon>
        <taxon>Pseudomonadati</taxon>
        <taxon>Pseudomonadota</taxon>
        <taxon>Gammaproteobacteria</taxon>
        <taxon>Cellvibrionales</taxon>
        <taxon>Cellvibrionaceae</taxon>
        <taxon>Marinibactrum</taxon>
    </lineage>
</organism>
<dbReference type="RefSeq" id="WP_232595239.1">
    <property type="nucleotide sequence ID" value="NZ_BSPD01000001.1"/>
</dbReference>
<evidence type="ECO:0000313" key="7">
    <source>
        <dbReference type="Proteomes" id="UP001156870"/>
    </source>
</evidence>
<evidence type="ECO:0000256" key="2">
    <source>
        <dbReference type="ARBA" id="ARBA00022692"/>
    </source>
</evidence>
<feature type="transmembrane region" description="Helical" evidence="5">
    <location>
        <begin position="123"/>
        <end position="151"/>
    </location>
</feature>
<comment type="subcellular location">
    <subcellularLocation>
        <location evidence="1">Membrane</location>
        <topology evidence="1">Multi-pass membrane protein</topology>
    </subcellularLocation>
</comment>
<keyword evidence="4 5" id="KW-0472">Membrane</keyword>
<evidence type="ECO:0000256" key="5">
    <source>
        <dbReference type="SAM" id="Phobius"/>
    </source>
</evidence>
<accession>A0AA37SZV2</accession>
<dbReference type="GO" id="GO:0016020">
    <property type="term" value="C:membrane"/>
    <property type="evidence" value="ECO:0007669"/>
    <property type="project" value="UniProtKB-SubCell"/>
</dbReference>
<dbReference type="InterPro" id="IPR007269">
    <property type="entry name" value="ICMT_MeTrfase"/>
</dbReference>
<evidence type="ECO:0000256" key="4">
    <source>
        <dbReference type="ARBA" id="ARBA00023136"/>
    </source>
</evidence>
<sequence>MLLTCPSHDKDTINGVSKIDTPPKKTSVQERQRWITDRAWVTGLIGAISVFLIAAVYSYTNIFQQGLILWGISINGRHALSLFALFIIIVMMVSCEIVRLVQFYSRTGKSYLSLSPLLYQKKYFQLILSSIVLWGGYLLLLQCVIALYHTANEYGYKNAADYYQVWFFFLEILWKMVLWAGLPYVLITRSFQHNPHGDQKDLAVWLVKLCGLLLFLLLKLFKNDKGFRFISLSAAHHVVYYLTFQASLKWNQQDNVLMRGLVVKLFFAPLMTVFFNDQFYHLVSNIDYLTQLVPKLLTGAFYSHAQLNQDVFNISVSAIFSIDVALAWCGYVVSMRWLDNQNHSVEPSMLGWLVCLCCYPPFQMIQGFYYSVPSDKMIFQFDHQMIISVLIVLMVLSYVVYMISTLMFGVRFSNLTHRGIIRTGPYAWVRHPAYASKNFAWWCIMCPIIVLNISTTGFGLAIIQMVGLVMQSTLYYLRAITEEKHLSQDPLYREYCKRVPNRFIPQLHLK</sequence>
<feature type="transmembrane region" description="Helical" evidence="5">
    <location>
        <begin position="386"/>
        <end position="408"/>
    </location>
</feature>
<keyword evidence="7" id="KW-1185">Reference proteome</keyword>
<dbReference type="EMBL" id="BSPD01000001">
    <property type="protein sequence ID" value="GLS24299.1"/>
    <property type="molecule type" value="Genomic_DNA"/>
</dbReference>
<comment type="caution">
    <text evidence="6">The sequence shown here is derived from an EMBL/GenBank/DDBJ whole genome shotgun (WGS) entry which is preliminary data.</text>
</comment>
<evidence type="ECO:0000313" key="6">
    <source>
        <dbReference type="EMBL" id="GLS24299.1"/>
    </source>
</evidence>
<feature type="transmembrane region" description="Helical" evidence="5">
    <location>
        <begin position="39"/>
        <end position="59"/>
    </location>
</feature>
<keyword evidence="3 5" id="KW-1133">Transmembrane helix</keyword>
<evidence type="ECO:0000256" key="1">
    <source>
        <dbReference type="ARBA" id="ARBA00004141"/>
    </source>
</evidence>
<evidence type="ECO:0008006" key="8">
    <source>
        <dbReference type="Google" id="ProtNLM"/>
    </source>
</evidence>
<dbReference type="Pfam" id="PF04140">
    <property type="entry name" value="ICMT"/>
    <property type="match status" value="1"/>
</dbReference>
<name>A0AA37SZV2_9GAMM</name>
<gene>
    <name evidence="6" type="ORF">GCM10007877_00100</name>
</gene>
<dbReference type="Proteomes" id="UP001156870">
    <property type="component" value="Unassembled WGS sequence"/>
</dbReference>
<feature type="transmembrane region" description="Helical" evidence="5">
    <location>
        <begin position="202"/>
        <end position="221"/>
    </location>
</feature>
<feature type="transmembrane region" description="Helical" evidence="5">
    <location>
        <begin position="439"/>
        <end position="463"/>
    </location>
</feature>
<feature type="transmembrane region" description="Helical" evidence="5">
    <location>
        <begin position="163"/>
        <end position="182"/>
    </location>
</feature>